<feature type="compositionally biased region" description="Polar residues" evidence="1">
    <location>
        <begin position="184"/>
        <end position="200"/>
    </location>
</feature>
<feature type="compositionally biased region" description="Polar residues" evidence="1">
    <location>
        <begin position="69"/>
        <end position="78"/>
    </location>
</feature>
<dbReference type="RefSeq" id="XP_018189220.1">
    <property type="nucleotide sequence ID" value="XM_018335010.1"/>
</dbReference>
<feature type="compositionally biased region" description="Basic residues" evidence="1">
    <location>
        <begin position="158"/>
        <end position="168"/>
    </location>
</feature>
<feature type="compositionally biased region" description="Polar residues" evidence="1">
    <location>
        <begin position="341"/>
        <end position="357"/>
    </location>
</feature>
<feature type="compositionally biased region" description="Polar residues" evidence="1">
    <location>
        <begin position="668"/>
        <end position="677"/>
    </location>
</feature>
<feature type="compositionally biased region" description="Polar residues" evidence="1">
    <location>
        <begin position="295"/>
        <end position="310"/>
    </location>
</feature>
<feature type="region of interest" description="Disordered" evidence="1">
    <location>
        <begin position="844"/>
        <end position="877"/>
    </location>
</feature>
<dbReference type="GeneID" id="28900147"/>
<evidence type="ECO:0000313" key="2">
    <source>
        <dbReference type="EMBL" id="KZF23665.1"/>
    </source>
</evidence>
<keyword evidence="3" id="KW-1185">Reference proteome</keyword>
<evidence type="ECO:0008006" key="4">
    <source>
        <dbReference type="Google" id="ProtNLM"/>
    </source>
</evidence>
<feature type="compositionally biased region" description="Pro residues" evidence="1">
    <location>
        <begin position="373"/>
        <end position="384"/>
    </location>
</feature>
<dbReference type="InParanoid" id="A0A165HKV2"/>
<feature type="compositionally biased region" description="Polar residues" evidence="1">
    <location>
        <begin position="230"/>
        <end position="240"/>
    </location>
</feature>
<feature type="region of interest" description="Disordered" evidence="1">
    <location>
        <begin position="494"/>
        <end position="535"/>
    </location>
</feature>
<feature type="compositionally biased region" description="Polar residues" evidence="1">
    <location>
        <begin position="207"/>
        <end position="222"/>
    </location>
</feature>
<name>A0A165HKV2_XYLHT</name>
<evidence type="ECO:0000256" key="1">
    <source>
        <dbReference type="SAM" id="MobiDB-lite"/>
    </source>
</evidence>
<sequence length="889" mass="94613">MAEVSLARQQAYSALHDGGSRLEGQFPADSIVSPPAPNPPFVFPARDDRLSIEDTRPFSYNALRPSENIASQIPNRSSMGAVPDFVFHPSPSQPARPSTSDTLQAPNLGVPIPSRPGGHRRSGSEFIGVNGPGGLLSASPTGGMNSFSLPAPPARPTAGKRGHAHRRSGAISCHDLSSLALKPTDSNIDNRAGSAPTTPSGLDANKSFETCQPFSFPQAQPTVPTPDRPSSPTAGPQQQRARVGFSDTLEYIPRPPSTVSSEASSTLSPRFSHSVSGSCSSQVLGSMGSPRSKAGRSSPQAQASDISTSHNNDRLANNLSNSPTMSSSNSSPRLGRPATPRFTTSDMQEDNGSGNASQQTPATATAPELILLPSPPESPLPSPSSEPEDEAMDESMSYRDSKVQKKEKRVKSWAGSILPRKSRHRDQKLKPSDEPIEAPSILSYDLSEPPTGVISESLNEEYTYSNWKPKEIPSSSSDAMSPIIDLDAALGPFKSPGDDLGPEFRRPLNGGFQVAKRRMHSSGKTGGFTGPGMHYHRRAESAPEMVAFDFNRSELDHTGSTMQDVFEEDEETDEGEGSSNTRSVSSPVTEEKSEEKGLGIDLDVDTATDVANTPAEPVSPLSKPQPAYHSADDPIDLNEGTILESEAIPSATPLYDEEGFNEVGLSETPGQFESTRPSPFRESASRHRIGVSLETGQIREGARSVSVPERLGLPMPSAPFLAPETPSSISSFSRRSFDQQSANFDVSRHGTAASSVAECTTLSSLVLGEPGPEFCSSIDDVPSLTNSDSTMASALQGQLPGSAHSGRCGERSVSISSSKTGGHSRLSLGRKRSSLASLSKLVSRSSFERSKLSLETREHSGNVESSKSGKSRRFSRMMSFWKPKEASAL</sequence>
<feature type="region of interest" description="Disordered" evidence="1">
    <location>
        <begin position="69"/>
        <end position="453"/>
    </location>
</feature>
<feature type="compositionally biased region" description="Basic and acidic residues" evidence="1">
    <location>
        <begin position="589"/>
        <end position="598"/>
    </location>
</feature>
<dbReference type="Proteomes" id="UP000076632">
    <property type="component" value="Unassembled WGS sequence"/>
</dbReference>
<feature type="compositionally biased region" description="Low complexity" evidence="1">
    <location>
        <begin position="358"/>
        <end position="372"/>
    </location>
</feature>
<feature type="region of interest" description="Disordered" evidence="1">
    <location>
        <begin position="16"/>
        <end position="48"/>
    </location>
</feature>
<dbReference type="AlphaFoldDB" id="A0A165HKV2"/>
<dbReference type="OMA" id="FNTPDMR"/>
<gene>
    <name evidence="2" type="ORF">L228DRAFT_267644</name>
</gene>
<organism evidence="2 3">
    <name type="scientific">Xylona heveae (strain CBS 132557 / TC161)</name>
    <dbReference type="NCBI Taxonomy" id="1328760"/>
    <lineage>
        <taxon>Eukaryota</taxon>
        <taxon>Fungi</taxon>
        <taxon>Dikarya</taxon>
        <taxon>Ascomycota</taxon>
        <taxon>Pezizomycotina</taxon>
        <taxon>Xylonomycetes</taxon>
        <taxon>Xylonales</taxon>
        <taxon>Xylonaceae</taxon>
        <taxon>Xylona</taxon>
    </lineage>
</organism>
<proteinExistence type="predicted"/>
<feature type="compositionally biased region" description="Polar residues" evidence="1">
    <location>
        <begin position="93"/>
        <end position="105"/>
    </location>
</feature>
<accession>A0A165HKV2</accession>
<feature type="compositionally biased region" description="Low complexity" evidence="1">
    <location>
        <begin position="257"/>
        <end position="286"/>
    </location>
</feature>
<evidence type="ECO:0000313" key="3">
    <source>
        <dbReference type="Proteomes" id="UP000076632"/>
    </source>
</evidence>
<feature type="region of interest" description="Disordered" evidence="1">
    <location>
        <begin position="796"/>
        <end position="829"/>
    </location>
</feature>
<dbReference type="OrthoDB" id="5406427at2759"/>
<feature type="compositionally biased region" description="Acidic residues" evidence="1">
    <location>
        <begin position="565"/>
        <end position="576"/>
    </location>
</feature>
<feature type="compositionally biased region" description="Basic and acidic residues" evidence="1">
    <location>
        <begin position="846"/>
        <end position="861"/>
    </location>
</feature>
<reference evidence="2 3" key="1">
    <citation type="journal article" date="2016" name="Fungal Biol.">
        <title>The genome of Xylona heveae provides a window into fungal endophytism.</title>
        <authorList>
            <person name="Gazis R."/>
            <person name="Kuo A."/>
            <person name="Riley R."/>
            <person name="LaButti K."/>
            <person name="Lipzen A."/>
            <person name="Lin J."/>
            <person name="Amirebrahimi M."/>
            <person name="Hesse C.N."/>
            <person name="Spatafora J.W."/>
            <person name="Henrissat B."/>
            <person name="Hainaut M."/>
            <person name="Grigoriev I.V."/>
            <person name="Hibbett D.S."/>
        </authorList>
    </citation>
    <scope>NUCLEOTIDE SEQUENCE [LARGE SCALE GENOMIC DNA]</scope>
    <source>
        <strain evidence="2 3">TC161</strain>
    </source>
</reference>
<dbReference type="STRING" id="1328760.A0A165HKV2"/>
<feature type="compositionally biased region" description="Low complexity" evidence="1">
    <location>
        <begin position="317"/>
        <end position="331"/>
    </location>
</feature>
<feature type="compositionally biased region" description="Polar residues" evidence="1">
    <location>
        <begin position="578"/>
        <end position="588"/>
    </location>
</feature>
<feature type="region of interest" description="Disordered" evidence="1">
    <location>
        <begin position="550"/>
        <end position="705"/>
    </location>
</feature>
<feature type="compositionally biased region" description="Polar residues" evidence="1">
    <location>
        <begin position="138"/>
        <end position="148"/>
    </location>
</feature>
<protein>
    <recommendedName>
        <fullName evidence="4">Cell wall proline rich protein</fullName>
    </recommendedName>
</protein>
<dbReference type="EMBL" id="KV407457">
    <property type="protein sequence ID" value="KZF23665.1"/>
    <property type="molecule type" value="Genomic_DNA"/>
</dbReference>